<keyword evidence="6 9" id="KW-1133">Transmembrane helix</keyword>
<sequence>MSADTAGGTAADNAAAQYRRHGRPLWRRLLLRTETAIIIATILLIVIAITTVPYFAQPYTYLTMILNSAPILLMLIPVTLIIITGDIDLSVGSVVGFSSAIFGLTYQAGVPLSLAAVIAIVGGGLVGVLNGVLVTVVGLPSLAVTIGTLALFRGIAVGLLGTTAITGFPSDVTKFVGAPLFVGAPVPMVTVAIIAVAIAFAVLLHFTPFGRGVFAIGLSAETAAFSGVRVNRTRLTLFILSGLVASATGVYYTLQYSNAIGTNGFGFELQVVTAIVLGGVSIWGGRGTILGALAGGVLIATLNKTLQLAGIGSDTISIVTGATLIFSVVVAGIAGFLSRRRRSKASAIAAGVEKHRALHV</sequence>
<dbReference type="EMBL" id="SOHN01000015">
    <property type="protein sequence ID" value="TFD86609.1"/>
    <property type="molecule type" value="Genomic_DNA"/>
</dbReference>
<comment type="caution">
    <text evidence="10">The sequence shown here is derived from an EMBL/GenBank/DDBJ whole genome shotgun (WGS) entry which is preliminary data.</text>
</comment>
<evidence type="ECO:0000313" key="11">
    <source>
        <dbReference type="Proteomes" id="UP000297626"/>
    </source>
</evidence>
<keyword evidence="4" id="KW-0997">Cell inner membrane</keyword>
<dbReference type="PANTHER" id="PTHR32196:SF71">
    <property type="entry name" value="AUTOINDUCER 2 IMPORT SYSTEM PERMEASE PROTEIN LSRD"/>
    <property type="match status" value="1"/>
</dbReference>
<feature type="transmembrane region" description="Helical" evidence="9">
    <location>
        <begin position="235"/>
        <end position="254"/>
    </location>
</feature>
<feature type="transmembrane region" description="Helical" evidence="9">
    <location>
        <begin position="316"/>
        <end position="337"/>
    </location>
</feature>
<keyword evidence="11" id="KW-1185">Reference proteome</keyword>
<evidence type="ECO:0000256" key="8">
    <source>
        <dbReference type="ARBA" id="ARBA00039381"/>
    </source>
</evidence>
<organism evidence="10 11">
    <name type="scientific">Cryobacterium serini</name>
    <dbReference type="NCBI Taxonomy" id="1259201"/>
    <lineage>
        <taxon>Bacteria</taxon>
        <taxon>Bacillati</taxon>
        <taxon>Actinomycetota</taxon>
        <taxon>Actinomycetes</taxon>
        <taxon>Micrococcales</taxon>
        <taxon>Microbacteriaceae</taxon>
        <taxon>Cryobacterium</taxon>
    </lineage>
</organism>
<keyword evidence="3" id="KW-1003">Cell membrane</keyword>
<dbReference type="RefSeq" id="WP_134529991.1">
    <property type="nucleotide sequence ID" value="NZ_SOHN01000015.1"/>
</dbReference>
<protein>
    <recommendedName>
        <fullName evidence="8">Autoinducer 2 import system permease protein LsrD</fullName>
    </recommendedName>
</protein>
<dbReference type="Pfam" id="PF02653">
    <property type="entry name" value="BPD_transp_2"/>
    <property type="match status" value="1"/>
</dbReference>
<gene>
    <name evidence="10" type="ORF">E3T51_11720</name>
</gene>
<reference evidence="10 11" key="1">
    <citation type="submission" date="2019-03" db="EMBL/GenBank/DDBJ databases">
        <title>Genomics of glacier-inhabiting Cryobacterium strains.</title>
        <authorList>
            <person name="Liu Q."/>
            <person name="Xin Y.-H."/>
        </authorList>
    </citation>
    <scope>NUCLEOTIDE SEQUENCE [LARGE SCALE GENOMIC DNA]</scope>
    <source>
        <strain evidence="10 11">Sr54</strain>
    </source>
</reference>
<feature type="transmembrane region" description="Helical" evidence="9">
    <location>
        <begin position="89"/>
        <end position="108"/>
    </location>
</feature>
<name>A0A4R9BLT9_9MICO</name>
<feature type="transmembrane region" description="Helical" evidence="9">
    <location>
        <begin position="29"/>
        <end position="55"/>
    </location>
</feature>
<evidence type="ECO:0000256" key="1">
    <source>
        <dbReference type="ARBA" id="ARBA00004651"/>
    </source>
</evidence>
<dbReference type="GO" id="GO:0022857">
    <property type="term" value="F:transmembrane transporter activity"/>
    <property type="evidence" value="ECO:0007669"/>
    <property type="project" value="InterPro"/>
</dbReference>
<comment type="subcellular location">
    <subcellularLocation>
        <location evidence="1">Cell membrane</location>
        <topology evidence="1">Multi-pass membrane protein</topology>
    </subcellularLocation>
</comment>
<evidence type="ECO:0000256" key="7">
    <source>
        <dbReference type="ARBA" id="ARBA00023136"/>
    </source>
</evidence>
<proteinExistence type="predicted"/>
<keyword evidence="5 9" id="KW-0812">Transmembrane</keyword>
<evidence type="ECO:0000256" key="5">
    <source>
        <dbReference type="ARBA" id="ARBA00022692"/>
    </source>
</evidence>
<feature type="transmembrane region" description="Helical" evidence="9">
    <location>
        <begin position="61"/>
        <end position="82"/>
    </location>
</feature>
<dbReference type="AlphaFoldDB" id="A0A4R9BLT9"/>
<evidence type="ECO:0000256" key="6">
    <source>
        <dbReference type="ARBA" id="ARBA00022989"/>
    </source>
</evidence>
<keyword evidence="7 9" id="KW-0472">Membrane</keyword>
<dbReference type="InterPro" id="IPR001851">
    <property type="entry name" value="ABC_transp_permease"/>
</dbReference>
<evidence type="ECO:0000313" key="10">
    <source>
        <dbReference type="EMBL" id="TFD86609.1"/>
    </source>
</evidence>
<evidence type="ECO:0000256" key="2">
    <source>
        <dbReference type="ARBA" id="ARBA00022448"/>
    </source>
</evidence>
<dbReference type="PANTHER" id="PTHR32196">
    <property type="entry name" value="ABC TRANSPORTER PERMEASE PROTEIN YPHD-RELATED-RELATED"/>
    <property type="match status" value="1"/>
</dbReference>
<evidence type="ECO:0000256" key="4">
    <source>
        <dbReference type="ARBA" id="ARBA00022519"/>
    </source>
</evidence>
<feature type="transmembrane region" description="Helical" evidence="9">
    <location>
        <begin position="180"/>
        <end position="204"/>
    </location>
</feature>
<dbReference type="Proteomes" id="UP000297626">
    <property type="component" value="Unassembled WGS sequence"/>
</dbReference>
<accession>A0A4R9BLT9</accession>
<feature type="transmembrane region" description="Helical" evidence="9">
    <location>
        <begin position="150"/>
        <end position="168"/>
    </location>
</feature>
<evidence type="ECO:0000256" key="9">
    <source>
        <dbReference type="SAM" id="Phobius"/>
    </source>
</evidence>
<evidence type="ECO:0000256" key="3">
    <source>
        <dbReference type="ARBA" id="ARBA00022475"/>
    </source>
</evidence>
<dbReference type="GO" id="GO:0005886">
    <property type="term" value="C:plasma membrane"/>
    <property type="evidence" value="ECO:0007669"/>
    <property type="project" value="UniProtKB-SubCell"/>
</dbReference>
<feature type="transmembrane region" description="Helical" evidence="9">
    <location>
        <begin position="290"/>
        <end position="310"/>
    </location>
</feature>
<feature type="transmembrane region" description="Helical" evidence="9">
    <location>
        <begin position="260"/>
        <end position="283"/>
    </location>
</feature>
<keyword evidence="2" id="KW-0813">Transport</keyword>
<dbReference type="CDD" id="cd06579">
    <property type="entry name" value="TM_PBP1_transp_AraH_like"/>
    <property type="match status" value="1"/>
</dbReference>
<feature type="transmembrane region" description="Helical" evidence="9">
    <location>
        <begin position="114"/>
        <end position="138"/>
    </location>
</feature>